<gene>
    <name evidence="3" type="ORF">KB893_000050</name>
    <name evidence="2" type="ORF">KB893_01275</name>
</gene>
<feature type="transmembrane region" description="Helical" evidence="1">
    <location>
        <begin position="40"/>
        <end position="61"/>
    </location>
</feature>
<keyword evidence="1" id="KW-0812">Transmembrane</keyword>
<dbReference type="Proteomes" id="UP000675747">
    <property type="component" value="Unassembled WGS sequence"/>
</dbReference>
<dbReference type="EMBL" id="JAGQFT020000001">
    <property type="protein sequence ID" value="MBS7455527.1"/>
    <property type="molecule type" value="Genomic_DNA"/>
</dbReference>
<name>A0A8J8AW44_9GAMM</name>
<accession>A0A8J8AW44</accession>
<evidence type="ECO:0000313" key="3">
    <source>
        <dbReference type="EMBL" id="MBS7455527.1"/>
    </source>
</evidence>
<proteinExistence type="predicted"/>
<dbReference type="EMBL" id="JAGQFT010000004">
    <property type="protein sequence ID" value="MBR0561156.1"/>
    <property type="molecule type" value="Genomic_DNA"/>
</dbReference>
<keyword evidence="1" id="KW-1133">Transmembrane helix</keyword>
<feature type="transmembrane region" description="Helical" evidence="1">
    <location>
        <begin position="73"/>
        <end position="97"/>
    </location>
</feature>
<keyword evidence="1" id="KW-0472">Membrane</keyword>
<protein>
    <recommendedName>
        <fullName evidence="5">Transmembrane protein</fullName>
    </recommendedName>
</protein>
<evidence type="ECO:0000313" key="4">
    <source>
        <dbReference type="Proteomes" id="UP000675747"/>
    </source>
</evidence>
<dbReference type="RefSeq" id="WP_211925124.1">
    <property type="nucleotide sequence ID" value="NZ_JAGQFT020000001.1"/>
</dbReference>
<reference evidence="3 4" key="1">
    <citation type="journal article" date="2021" name="Microbiol. Resour. Announc.">
        <title>Draft Genome Sequence of Coralloluteibacterium stylophorae LMG 29479T.</title>
        <authorList>
            <person name="Karlyshev A.V."/>
            <person name="Kudryashova E.B."/>
            <person name="Ariskina E.V."/>
            <person name="Conroy A.P."/>
            <person name="Abidueva E.Y."/>
        </authorList>
    </citation>
    <scope>NUCLEOTIDE SEQUENCE [LARGE SCALE GENOMIC DNA]</scope>
    <source>
        <strain evidence="3 4">LMG 29479</strain>
    </source>
</reference>
<feature type="transmembrane region" description="Helical" evidence="1">
    <location>
        <begin position="6"/>
        <end position="28"/>
    </location>
</feature>
<evidence type="ECO:0000313" key="2">
    <source>
        <dbReference type="EMBL" id="MBR0561156.1"/>
    </source>
</evidence>
<comment type="caution">
    <text evidence="2">The sequence shown here is derived from an EMBL/GenBank/DDBJ whole genome shotgun (WGS) entry which is preliminary data.</text>
</comment>
<keyword evidence="4" id="KW-1185">Reference proteome</keyword>
<organism evidence="2">
    <name type="scientific">Coralloluteibacterium stylophorae</name>
    <dbReference type="NCBI Taxonomy" id="1776034"/>
    <lineage>
        <taxon>Bacteria</taxon>
        <taxon>Pseudomonadati</taxon>
        <taxon>Pseudomonadota</taxon>
        <taxon>Gammaproteobacteria</taxon>
        <taxon>Lysobacterales</taxon>
        <taxon>Lysobacteraceae</taxon>
        <taxon>Coralloluteibacterium</taxon>
    </lineage>
</organism>
<evidence type="ECO:0000256" key="1">
    <source>
        <dbReference type="SAM" id="Phobius"/>
    </source>
</evidence>
<dbReference type="AlphaFoldDB" id="A0A8J8AW44"/>
<sequence length="106" mass="11629">MSSFAELNLAVVLFLPWFLVLGLLFWRYPRPPRRAARRRAFDIAALSLAAVASVVANHWSYRLGALHPDAGAIWKQVLASLVAYGAFLAVLAAAWPLRTGLVSTKP</sequence>
<reference evidence="2" key="2">
    <citation type="submission" date="2021-04" db="EMBL/GenBank/DDBJ databases">
        <authorList>
            <person name="Karlyshev A.V."/>
        </authorList>
    </citation>
    <scope>NUCLEOTIDE SEQUENCE</scope>
    <source>
        <strain evidence="2">LMG 29479</strain>
    </source>
</reference>
<evidence type="ECO:0008006" key="5">
    <source>
        <dbReference type="Google" id="ProtNLM"/>
    </source>
</evidence>